<dbReference type="InterPro" id="IPR011440">
    <property type="entry name" value="DUF1543"/>
</dbReference>
<evidence type="ECO:0000259" key="1">
    <source>
        <dbReference type="Pfam" id="PF07566"/>
    </source>
</evidence>
<protein>
    <submittedName>
        <fullName evidence="2">Uncharacterized protein DUF1543</fullName>
    </submittedName>
</protein>
<accession>A0A318UHQ5</accession>
<feature type="domain" description="DUF1543" evidence="1">
    <location>
        <begin position="18"/>
        <end position="68"/>
    </location>
</feature>
<comment type="caution">
    <text evidence="2">The sequence shown here is derived from an EMBL/GenBank/DDBJ whole genome shotgun (WGS) entry which is preliminary data.</text>
</comment>
<dbReference type="EMBL" id="QKLU01000002">
    <property type="protein sequence ID" value="PYF75954.1"/>
    <property type="molecule type" value="Genomic_DNA"/>
</dbReference>
<dbReference type="Pfam" id="PF07566">
    <property type="entry name" value="DUF1543"/>
    <property type="match status" value="1"/>
</dbReference>
<dbReference type="RefSeq" id="WP_110829192.1">
    <property type="nucleotide sequence ID" value="NZ_QKLU01000002.1"/>
</dbReference>
<sequence>MGHLKLYMMILGCKPQGRHTEQHDVFFTVATSMKETVPAITGFWPEASGKLHVDAWREVTEVDGFKIEITEKKEQEKDALKLFFINLGGYKKGEFDELHYKMLVVAANLANATQKAKQTAFYQHTGFSGAVSHIDDKYGVDVDDAVEILEILPREIKEKYSLQITQQKDLPNDEINLGYFPLNKI</sequence>
<evidence type="ECO:0000313" key="3">
    <source>
        <dbReference type="Proteomes" id="UP000248198"/>
    </source>
</evidence>
<dbReference type="AlphaFoldDB" id="A0A318UHQ5"/>
<keyword evidence="3" id="KW-1185">Reference proteome</keyword>
<gene>
    <name evidence="2" type="ORF">B0O44_102510</name>
</gene>
<dbReference type="Gene3D" id="3.10.20.10">
    <property type="match status" value="2"/>
</dbReference>
<evidence type="ECO:0000313" key="2">
    <source>
        <dbReference type="EMBL" id="PYF75954.1"/>
    </source>
</evidence>
<organism evidence="2 3">
    <name type="scientific">Pedobacter nutrimenti</name>
    <dbReference type="NCBI Taxonomy" id="1241337"/>
    <lineage>
        <taxon>Bacteria</taxon>
        <taxon>Pseudomonadati</taxon>
        <taxon>Bacteroidota</taxon>
        <taxon>Sphingobacteriia</taxon>
        <taxon>Sphingobacteriales</taxon>
        <taxon>Sphingobacteriaceae</taxon>
        <taxon>Pedobacter</taxon>
    </lineage>
</organism>
<proteinExistence type="predicted"/>
<reference evidence="2 3" key="1">
    <citation type="submission" date="2018-06" db="EMBL/GenBank/DDBJ databases">
        <title>Genomic Encyclopedia of Archaeal and Bacterial Type Strains, Phase II (KMG-II): from individual species to whole genera.</title>
        <authorList>
            <person name="Goeker M."/>
        </authorList>
    </citation>
    <scope>NUCLEOTIDE SEQUENCE [LARGE SCALE GENOMIC DNA]</scope>
    <source>
        <strain evidence="2 3">DSM 27372</strain>
    </source>
</reference>
<dbReference type="Proteomes" id="UP000248198">
    <property type="component" value="Unassembled WGS sequence"/>
</dbReference>
<name>A0A318UHQ5_9SPHI</name>
<dbReference type="OrthoDB" id="850243at2"/>